<keyword evidence="5" id="KW-1185">Reference proteome</keyword>
<evidence type="ECO:0000256" key="2">
    <source>
        <dbReference type="SAM" id="MobiDB-lite"/>
    </source>
</evidence>
<comment type="caution">
    <text evidence="4">The sequence shown here is derived from an EMBL/GenBank/DDBJ whole genome shotgun (WGS) entry which is preliminary data.</text>
</comment>
<feature type="compositionally biased region" description="Basic and acidic residues" evidence="2">
    <location>
        <begin position="865"/>
        <end position="880"/>
    </location>
</feature>
<feature type="compositionally biased region" description="Polar residues" evidence="2">
    <location>
        <begin position="662"/>
        <end position="671"/>
    </location>
</feature>
<feature type="compositionally biased region" description="Low complexity" evidence="2">
    <location>
        <begin position="951"/>
        <end position="961"/>
    </location>
</feature>
<feature type="compositionally biased region" description="Basic and acidic residues" evidence="2">
    <location>
        <begin position="338"/>
        <end position="357"/>
    </location>
</feature>
<feature type="compositionally biased region" description="Basic and acidic residues" evidence="2">
    <location>
        <begin position="831"/>
        <end position="844"/>
    </location>
</feature>
<feature type="domain" description="BOD1/SHG1" evidence="3">
    <location>
        <begin position="16"/>
        <end position="86"/>
    </location>
</feature>
<dbReference type="GO" id="GO:0031297">
    <property type="term" value="P:replication fork processing"/>
    <property type="evidence" value="ECO:0007669"/>
    <property type="project" value="TreeGrafter"/>
</dbReference>
<evidence type="ECO:0000313" key="5">
    <source>
        <dbReference type="Proteomes" id="UP001208570"/>
    </source>
</evidence>
<feature type="compositionally biased region" description="Basic and acidic residues" evidence="2">
    <location>
        <begin position="976"/>
        <end position="987"/>
    </location>
</feature>
<protein>
    <recommendedName>
        <fullName evidence="3">BOD1/SHG1 domain-containing protein</fullName>
    </recommendedName>
</protein>
<feature type="compositionally biased region" description="Basic and acidic residues" evidence="2">
    <location>
        <begin position="790"/>
        <end position="804"/>
    </location>
</feature>
<accession>A0AAD9NGM8</accession>
<feature type="compositionally biased region" description="Low complexity" evidence="2">
    <location>
        <begin position="922"/>
        <end position="943"/>
    </location>
</feature>
<proteinExistence type="predicted"/>
<dbReference type="Proteomes" id="UP001208570">
    <property type="component" value="Unassembled WGS sequence"/>
</dbReference>
<feature type="compositionally biased region" description="Acidic residues" evidence="2">
    <location>
        <begin position="595"/>
        <end position="608"/>
    </location>
</feature>
<evidence type="ECO:0000313" key="4">
    <source>
        <dbReference type="EMBL" id="KAK2166434.1"/>
    </source>
</evidence>
<dbReference type="InterPro" id="IPR055264">
    <property type="entry name" value="BOD1/SHG1_dom"/>
</dbReference>
<dbReference type="GO" id="GO:0048188">
    <property type="term" value="C:Set1C/COMPASS complex"/>
    <property type="evidence" value="ECO:0007669"/>
    <property type="project" value="TreeGrafter"/>
</dbReference>
<feature type="compositionally biased region" description="Pro residues" evidence="2">
    <location>
        <begin position="480"/>
        <end position="505"/>
    </location>
</feature>
<feature type="compositionally biased region" description="Low complexity" evidence="2">
    <location>
        <begin position="779"/>
        <end position="789"/>
    </location>
</feature>
<dbReference type="PANTHER" id="PTHR31532">
    <property type="entry name" value="BIORIENTATION OF CHROMOSOMES IN CELL DIVISION 1 FAMILY MEMBER"/>
    <property type="match status" value="1"/>
</dbReference>
<feature type="compositionally biased region" description="Basic and acidic residues" evidence="2">
    <location>
        <begin position="672"/>
        <end position="684"/>
    </location>
</feature>
<feature type="compositionally biased region" description="Basic and acidic residues" evidence="2">
    <location>
        <begin position="527"/>
        <end position="594"/>
    </location>
</feature>
<feature type="compositionally biased region" description="Polar residues" evidence="2">
    <location>
        <begin position="1138"/>
        <end position="1148"/>
    </location>
</feature>
<feature type="coiled-coil region" evidence="1">
    <location>
        <begin position="103"/>
        <end position="130"/>
    </location>
</feature>
<gene>
    <name evidence="4" type="ORF">LSH36_39g10013</name>
</gene>
<feature type="region of interest" description="Disordered" evidence="2">
    <location>
        <begin position="470"/>
        <end position="684"/>
    </location>
</feature>
<feature type="compositionally biased region" description="Basic and acidic residues" evidence="2">
    <location>
        <begin position="609"/>
        <end position="627"/>
    </location>
</feature>
<evidence type="ECO:0000259" key="3">
    <source>
        <dbReference type="Pfam" id="PF05205"/>
    </source>
</evidence>
<dbReference type="Pfam" id="PF05205">
    <property type="entry name" value="COMPASS-Shg1"/>
    <property type="match status" value="1"/>
</dbReference>
<feature type="compositionally biased region" description="Polar residues" evidence="2">
    <location>
        <begin position="1084"/>
        <end position="1095"/>
    </location>
</feature>
<name>A0AAD9NGM8_9ANNE</name>
<feature type="region of interest" description="Disordered" evidence="2">
    <location>
        <begin position="287"/>
        <end position="357"/>
    </location>
</feature>
<organism evidence="4 5">
    <name type="scientific">Paralvinella palmiformis</name>
    <dbReference type="NCBI Taxonomy" id="53620"/>
    <lineage>
        <taxon>Eukaryota</taxon>
        <taxon>Metazoa</taxon>
        <taxon>Spiralia</taxon>
        <taxon>Lophotrochozoa</taxon>
        <taxon>Annelida</taxon>
        <taxon>Polychaeta</taxon>
        <taxon>Sedentaria</taxon>
        <taxon>Canalipalpata</taxon>
        <taxon>Terebellida</taxon>
        <taxon>Terebelliformia</taxon>
        <taxon>Alvinellidae</taxon>
        <taxon>Paralvinella</taxon>
    </lineage>
</organism>
<feature type="compositionally biased region" description="Acidic residues" evidence="2">
    <location>
        <begin position="1357"/>
        <end position="1367"/>
    </location>
</feature>
<sequence length="1410" mass="157299">MADAILKEHYDYIYYKNLPAYQNLRHRVEGAVARFLSTQTWHPDLNKKQLRDSLRRHITESQMLTTGVDRVVEQVVNPKIYKVFKAPLDRAVCEFLGMDYEAWIEKLKQRDELKRQIHQLEQQKKHQQQMSQNAPDKNAMIGGIPSLMELPVQTDVKPGMVPPNPMVPASDVSLMAMGNTSIPGMSLPPGMSSAQLMQPVGAVPMGMTPGLPYNPGIPGFPATFPQQQQLPGTYPGFYPHGYPAVGFPSTSAASAPPAAAAPPVPSYWPTSTEQTIVSGVLNLPHNPTLHQILNPPVPGEDSTEKTNDSEKKKEKTKKEEIEPLTVESFLNIPLPKSEPPKVKDKKKDEQQEKIEPEKTEVVVMDTAEQKDIEVECIEVSMSLERRRKEVNRRSTTLPGTIWRTTASPILPSLQYTRVICPRSMMTLATIPDHDVYFIDEEVKDEEVDKVEENAAVEEILACSKWRSLRDASTPGSSPVKAPPPVAAPPPIAAPPPPAVTPPSVKPRPKKLISLSYNFSDSDDDETREERKARIAREKEERYLRRQQRRAELEQKRKEREQEKARLKAEKQRQKAALREQLKDNDDEVKVKTDDVEAEQLGDDDDDGKEELLKEGEDSKNAEDKKELNSSVLVKDGVEQEREDENVKEKEANDKQLLLLSPDNASTPSQKAESPRKRPKISKEEAKEILREQKVMEKRMALRRRRTRNRRYVSDEFTSIFTERKNLLTGVNDTYVEEIVVEHAVEIEAEPITDANVLEVSLTRAPAPRSETPIPKERPSSPYSDISTSSRDSEDVKDEQSKEELNSSVTDSMRGRTRRSRRHSSMTSADPEDSRSESDKSRGHSDSYQSRLPFCGSLRGQSPVSEDDKSVMRTKGVHDIDAESVYEPISTPEQDFDDKSDDERSSHHTQPSRSRSRSKSRSRSPYCSRSRSRSCSASSSSSGSRIRHHSRSSTGSSARCHSVSQSHHNDEDEISGGDDKKDHARVPIDKINFGEAAKRAKRKFIDDVDFGEAERHVRGQVQPARGFPAASPSFRGLAGRGRTASTRGETPARGAPVTRGKFPGPYPARGMRRAIPPARGAISPRATTTSPHSGSPSFRPHTANFAAFQRQTYTSDGATDLLSSPDKRRPWLRSRSSESDSTPAPSFSRSSKEDPRSKAVPSGEEEARYWDEDDPDLWGRGSSSGRDGSRCHSPSSRYLKSSRSQSPHSSQRSLSSGERTSSPEEGETSDGGEGMESADSAPPGKRVRHHSPGMSSPVSHHSLIGHGSPPTPHRRFHDLPDHISPPGSQHESRRPKHVSPKGHGVHEDRPLRGPPVHGYDLPHGHITHGRLREGGLSAGPSVRGSTVRRPVHMKQSSDEDDVDDDVDDDGHNVSDDMTSPYQDYGPRRLTRAGRKRSEEENAPIAKRLRHH</sequence>
<feature type="compositionally biased region" description="Basic residues" evidence="2">
    <location>
        <begin position="814"/>
        <end position="823"/>
    </location>
</feature>
<feature type="compositionally biased region" description="Basic and acidic residues" evidence="2">
    <location>
        <begin position="635"/>
        <end position="653"/>
    </location>
</feature>
<evidence type="ECO:0000256" key="1">
    <source>
        <dbReference type="SAM" id="Coils"/>
    </source>
</evidence>
<feature type="region of interest" description="Disordered" evidence="2">
    <location>
        <begin position="749"/>
        <end position="1000"/>
    </location>
</feature>
<feature type="compositionally biased region" description="Low complexity" evidence="2">
    <location>
        <begin position="1192"/>
        <end position="1215"/>
    </location>
</feature>
<dbReference type="EMBL" id="JAODUP010000039">
    <property type="protein sequence ID" value="KAK2166434.1"/>
    <property type="molecule type" value="Genomic_DNA"/>
</dbReference>
<keyword evidence="1" id="KW-0175">Coiled coil</keyword>
<reference evidence="4" key="1">
    <citation type="journal article" date="2023" name="Mol. Biol. Evol.">
        <title>Third-Generation Sequencing Reveals the Adaptive Role of the Epigenome in Three Deep-Sea Polychaetes.</title>
        <authorList>
            <person name="Perez M."/>
            <person name="Aroh O."/>
            <person name="Sun Y."/>
            <person name="Lan Y."/>
            <person name="Juniper S.K."/>
            <person name="Young C.R."/>
            <person name="Angers B."/>
            <person name="Qian P.Y."/>
        </authorList>
    </citation>
    <scope>NUCLEOTIDE SEQUENCE</scope>
    <source>
        <strain evidence="4">P08H-3</strain>
    </source>
</reference>
<feature type="region of interest" description="Disordered" evidence="2">
    <location>
        <begin position="1018"/>
        <end position="1410"/>
    </location>
</feature>
<feature type="compositionally biased region" description="Basic and acidic residues" evidence="2">
    <location>
        <begin position="302"/>
        <end position="321"/>
    </location>
</feature>
<dbReference type="PANTHER" id="PTHR31532:SF10">
    <property type="entry name" value="BIORIENTATION OF CHROMOSOMES IN CELL DIVISION PROTEIN 1-LIKE 1"/>
    <property type="match status" value="1"/>
</dbReference>